<evidence type="ECO:0000313" key="1">
    <source>
        <dbReference type="EMBL" id="MEB4593126.1"/>
    </source>
</evidence>
<dbReference type="SUPFAM" id="SSF53335">
    <property type="entry name" value="S-adenosyl-L-methionine-dependent methyltransferases"/>
    <property type="match status" value="1"/>
</dbReference>
<name>A0ABU6D226_9GAMM</name>
<dbReference type="CDD" id="cd02440">
    <property type="entry name" value="AdoMet_MTases"/>
    <property type="match status" value="1"/>
</dbReference>
<keyword evidence="1" id="KW-0808">Transferase</keyword>
<dbReference type="Gene3D" id="3.40.50.150">
    <property type="entry name" value="Vaccinia Virus protein VP39"/>
    <property type="match status" value="1"/>
</dbReference>
<reference evidence="1 2" key="2">
    <citation type="submission" date="2024-01" db="EMBL/GenBank/DDBJ databases">
        <authorList>
            <person name="Xie X."/>
        </authorList>
    </citation>
    <scope>NUCLEOTIDE SEQUENCE [LARGE SCALE GENOMIC DNA]</scope>
    <source>
        <strain evidence="1">SCUT-1</strain>
    </source>
</reference>
<keyword evidence="2" id="KW-1185">Reference proteome</keyword>
<protein>
    <submittedName>
        <fullName evidence="1">Methyltransferase domain-containing protein</fullName>
    </submittedName>
</protein>
<dbReference type="EMBL" id="JAYMYJ010000151">
    <property type="protein sequence ID" value="MEB4593126.1"/>
    <property type="molecule type" value="Genomic_DNA"/>
</dbReference>
<dbReference type="Proteomes" id="UP001308005">
    <property type="component" value="Unassembled WGS sequence"/>
</dbReference>
<keyword evidence="1" id="KW-0489">Methyltransferase</keyword>
<dbReference type="GO" id="GO:0032259">
    <property type="term" value="P:methylation"/>
    <property type="evidence" value="ECO:0007669"/>
    <property type="project" value="UniProtKB-KW"/>
</dbReference>
<reference evidence="2" key="1">
    <citation type="submission" date="2023-07" db="EMBL/GenBank/DDBJ databases">
        <title>The carbon used by Thiothrix.</title>
        <authorList>
            <person name="Chen L."/>
        </authorList>
    </citation>
    <scope>NUCLEOTIDE SEQUENCE [LARGE SCALE GENOMIC DNA]</scope>
</reference>
<gene>
    <name evidence="1" type="ORF">VSS37_19260</name>
</gene>
<proteinExistence type="predicted"/>
<dbReference type="RefSeq" id="WP_324697839.1">
    <property type="nucleotide sequence ID" value="NZ_JAYMYJ010000151.1"/>
</dbReference>
<dbReference type="Pfam" id="PF13489">
    <property type="entry name" value="Methyltransf_23"/>
    <property type="match status" value="1"/>
</dbReference>
<evidence type="ECO:0000313" key="2">
    <source>
        <dbReference type="Proteomes" id="UP001308005"/>
    </source>
</evidence>
<comment type="caution">
    <text evidence="1">The sequence shown here is derived from an EMBL/GenBank/DDBJ whole genome shotgun (WGS) entry which is preliminary data.</text>
</comment>
<organism evidence="1 2">
    <name type="scientific">Candidatus Thiothrix phosphatis</name>
    <dbReference type="NCBI Taxonomy" id="3112415"/>
    <lineage>
        <taxon>Bacteria</taxon>
        <taxon>Pseudomonadati</taxon>
        <taxon>Pseudomonadota</taxon>
        <taxon>Gammaproteobacteria</taxon>
        <taxon>Thiotrichales</taxon>
        <taxon>Thiotrichaceae</taxon>
        <taxon>Thiothrix</taxon>
    </lineage>
</organism>
<sequence length="226" mass="25643">MPDYANDIYHHQKRHTKTLHSANIILSILLKRLPEIRSAVDLGCGVGTWLSVLQEKGASRIQGADGDWVNPEFLVIPEASFKQIDFGVKPIKVPGHYDLAISLEVAEHLPPDNAQAFVQVLTELADFVLFSAAIPFQGGVGHVNEQWPEYWIDLFSELDYEVHDFIRPVIWNNKQIPVWYRQNILFFSHSRRSAEVDSLGGLKLPVNIVHPTLYLERLKKAGNQKS</sequence>
<accession>A0ABU6D226</accession>
<dbReference type="InterPro" id="IPR029063">
    <property type="entry name" value="SAM-dependent_MTases_sf"/>
</dbReference>
<dbReference type="GO" id="GO:0008168">
    <property type="term" value="F:methyltransferase activity"/>
    <property type="evidence" value="ECO:0007669"/>
    <property type="project" value="UniProtKB-KW"/>
</dbReference>